<proteinExistence type="predicted"/>
<accession>A0A072NQ79</accession>
<protein>
    <recommendedName>
        <fullName evidence="3">Radical SAM protein</fullName>
    </recommendedName>
</protein>
<dbReference type="PATRIC" id="fig|1348973.3.peg.1336"/>
<name>A0A072NQ79_SCHAZ</name>
<gene>
    <name evidence="1" type="ORF">M670_01368</name>
</gene>
<organism evidence="1 2">
    <name type="scientific">Schinkia azotoformans MEV2011</name>
    <dbReference type="NCBI Taxonomy" id="1348973"/>
    <lineage>
        <taxon>Bacteria</taxon>
        <taxon>Bacillati</taxon>
        <taxon>Bacillota</taxon>
        <taxon>Bacilli</taxon>
        <taxon>Bacillales</taxon>
        <taxon>Bacillaceae</taxon>
        <taxon>Calidifontibacillus/Schinkia group</taxon>
        <taxon>Schinkia</taxon>
    </lineage>
</organism>
<dbReference type="EMBL" id="JJRY01000003">
    <property type="protein sequence ID" value="KEF39591.1"/>
    <property type="molecule type" value="Genomic_DNA"/>
</dbReference>
<sequence>MNTKEFFQMDDRLGIQLPFLDKDWHEYGLTEQEGIVAEWEIIRGHIPDRIKELEVSINSRQAQLDVEENFERSCELNSEISELASIINDLWIWYRTNQNIIEEKIHH</sequence>
<reference evidence="1 2" key="1">
    <citation type="submission" date="2014-04" db="EMBL/GenBank/DDBJ databases">
        <title>Draft genome sequence of Bacillus azotoformans MEV2011, a (co-) denitrifying strain unable to grow in the presence of oxygen.</title>
        <authorList>
            <person name="Nielsen M."/>
            <person name="Schreiber L."/>
            <person name="Finster K."/>
            <person name="Schramm A."/>
        </authorList>
    </citation>
    <scope>NUCLEOTIDE SEQUENCE [LARGE SCALE GENOMIC DNA]</scope>
    <source>
        <strain evidence="1 2">MEV2011</strain>
    </source>
</reference>
<dbReference type="AlphaFoldDB" id="A0A072NQ79"/>
<evidence type="ECO:0000313" key="1">
    <source>
        <dbReference type="EMBL" id="KEF39591.1"/>
    </source>
</evidence>
<dbReference type="Proteomes" id="UP000027936">
    <property type="component" value="Unassembled WGS sequence"/>
</dbReference>
<comment type="caution">
    <text evidence="1">The sequence shown here is derived from an EMBL/GenBank/DDBJ whole genome shotgun (WGS) entry which is preliminary data.</text>
</comment>
<evidence type="ECO:0000313" key="2">
    <source>
        <dbReference type="Proteomes" id="UP000027936"/>
    </source>
</evidence>
<evidence type="ECO:0008006" key="3">
    <source>
        <dbReference type="Google" id="ProtNLM"/>
    </source>
</evidence>